<proteinExistence type="predicted"/>
<dbReference type="InterPro" id="IPR020387">
    <property type="entry name" value="AcMNPV_Orf112"/>
</dbReference>
<dbReference type="Proteomes" id="UP000315116">
    <property type="component" value="Segment"/>
</dbReference>
<name>A0A1V0S8C9_CNPV</name>
<organism evidence="1 2">
    <name type="scientific">Shearwaterpox virus</name>
    <dbReference type="NCBI Taxonomy" id="1974596"/>
    <lineage>
        <taxon>Viruses</taxon>
        <taxon>Varidnaviria</taxon>
        <taxon>Bamfordvirae</taxon>
        <taxon>Nucleocytoviricota</taxon>
        <taxon>Pokkesviricetes</taxon>
        <taxon>Chitovirales</taxon>
        <taxon>Poxviridae</taxon>
        <taxon>Chordopoxvirinae</taxon>
        <taxon>Avipoxvirus</taxon>
        <taxon>Avipoxvirus canarypox</taxon>
        <taxon>Canarypox virus</taxon>
    </lineage>
</organism>
<gene>
    <name evidence="1" type="primary">SWPV1-270</name>
</gene>
<dbReference type="Pfam" id="PF10860">
    <property type="entry name" value="DUF2661"/>
    <property type="match status" value="1"/>
</dbReference>
<protein>
    <submittedName>
        <fullName evidence="1">SWPV1-270</fullName>
    </submittedName>
</protein>
<sequence length="330" mass="39997">MNSVELIYVWYNDNIFIVDTVYYPFLSNLKFNSNDRKCHVFYYVKNNVSIPQIKEKNIYLYDFSIYFDTETLILNSLNNIAQKIDFMKLIILTNVYNIINTQKDLLLIDFDCYITYISKKIYNLEPFYCTNNKYLKVVEYDEIDSYIENYATRIDKIGSDRMKDMLDISTIDTNNDTNSYIYNIYIDIIVKYFKKYHNFVFPELFKDMSLDCSISLSYNRGGSWKKDSYDYEEGPFWIIKYSKPFNKKIKTDIQLSILKRELHSFKCLLLSELNFPFDMNMYWINSKQRYGTLKEYILDRIKYPDNKEYIYFIDKFIEYQTLHSDSVFFI</sequence>
<evidence type="ECO:0000313" key="1">
    <source>
        <dbReference type="EMBL" id="ARF02829.1"/>
    </source>
</evidence>
<reference evidence="1 2" key="1">
    <citation type="journal article" date="2017" name="BMC Genomics">
        <title>Genomic characterization of two novel pathogenic avipoxviruses isolated from pacific shearwaters (Ardenna spp.).</title>
        <authorList>
            <person name="Sarker S."/>
            <person name="Das S."/>
            <person name="Lavers J.L."/>
            <person name="Hutton I."/>
            <person name="Helbig K."/>
            <person name="Imbery J."/>
            <person name="Upton C."/>
            <person name="Raidal S.R."/>
        </authorList>
    </citation>
    <scope>NUCLEOTIDE SEQUENCE [LARGE SCALE GENOMIC DNA]</scope>
    <source>
        <strain evidence="1 2">SWPV-1</strain>
    </source>
</reference>
<accession>A0A1V0S8C9</accession>
<dbReference type="EMBL" id="KX857216">
    <property type="protein sequence ID" value="ARF02829.1"/>
    <property type="molecule type" value="Genomic_DNA"/>
</dbReference>
<evidence type="ECO:0000313" key="2">
    <source>
        <dbReference type="Proteomes" id="UP000315116"/>
    </source>
</evidence>